<dbReference type="Proteomes" id="UP000887579">
    <property type="component" value="Unplaced"/>
</dbReference>
<reference evidence="2" key="1">
    <citation type="submission" date="2022-11" db="UniProtKB">
        <authorList>
            <consortium name="WormBaseParasite"/>
        </authorList>
    </citation>
    <scope>IDENTIFICATION</scope>
</reference>
<organism evidence="1 2">
    <name type="scientific">Panagrolaimus sp. ES5</name>
    <dbReference type="NCBI Taxonomy" id="591445"/>
    <lineage>
        <taxon>Eukaryota</taxon>
        <taxon>Metazoa</taxon>
        <taxon>Ecdysozoa</taxon>
        <taxon>Nematoda</taxon>
        <taxon>Chromadorea</taxon>
        <taxon>Rhabditida</taxon>
        <taxon>Tylenchina</taxon>
        <taxon>Panagrolaimomorpha</taxon>
        <taxon>Panagrolaimoidea</taxon>
        <taxon>Panagrolaimidae</taxon>
        <taxon>Panagrolaimus</taxon>
    </lineage>
</organism>
<name>A0AC34GI54_9BILA</name>
<protein>
    <submittedName>
        <fullName evidence="2">Uncharacterized protein</fullName>
    </submittedName>
</protein>
<evidence type="ECO:0000313" key="1">
    <source>
        <dbReference type="Proteomes" id="UP000887579"/>
    </source>
</evidence>
<dbReference type="WBParaSite" id="ES5_v2.g29359.t1">
    <property type="protein sequence ID" value="ES5_v2.g29359.t1"/>
    <property type="gene ID" value="ES5_v2.g29359"/>
</dbReference>
<proteinExistence type="predicted"/>
<evidence type="ECO:0000313" key="2">
    <source>
        <dbReference type="WBParaSite" id="ES5_v2.g29359.t1"/>
    </source>
</evidence>
<sequence>MDLGGSGFSAGGPNRPPALGGRSPQSSFDSNGDVGQISLNFMRINGNIASNVLKGTNVTPTTTATTTSKFNQHHPVGLNVALHSNNGGGTTTSTTIVNPSSASSHHPQHPHSFHATSSTSPSASAAAASNIIDGRNGGISRVGSTPITIEQTAAAKRKESWQFRKTSDPVKISIE</sequence>
<accession>A0AC34GI54</accession>